<dbReference type="Proteomes" id="UP001303889">
    <property type="component" value="Unassembled WGS sequence"/>
</dbReference>
<organism evidence="1 2">
    <name type="scientific">Staphylotrichum tortipilum</name>
    <dbReference type="NCBI Taxonomy" id="2831512"/>
    <lineage>
        <taxon>Eukaryota</taxon>
        <taxon>Fungi</taxon>
        <taxon>Dikarya</taxon>
        <taxon>Ascomycota</taxon>
        <taxon>Pezizomycotina</taxon>
        <taxon>Sordariomycetes</taxon>
        <taxon>Sordariomycetidae</taxon>
        <taxon>Sordariales</taxon>
        <taxon>Chaetomiaceae</taxon>
        <taxon>Staphylotrichum</taxon>
    </lineage>
</organism>
<keyword evidence="2" id="KW-1185">Reference proteome</keyword>
<evidence type="ECO:0000313" key="1">
    <source>
        <dbReference type="EMBL" id="KAK3902105.1"/>
    </source>
</evidence>
<reference evidence="1" key="1">
    <citation type="journal article" date="2023" name="Mol. Phylogenet. Evol.">
        <title>Genome-scale phylogeny and comparative genomics of the fungal order Sordariales.</title>
        <authorList>
            <person name="Hensen N."/>
            <person name="Bonometti L."/>
            <person name="Westerberg I."/>
            <person name="Brannstrom I.O."/>
            <person name="Guillou S."/>
            <person name="Cros-Aarteil S."/>
            <person name="Calhoun S."/>
            <person name="Haridas S."/>
            <person name="Kuo A."/>
            <person name="Mondo S."/>
            <person name="Pangilinan J."/>
            <person name="Riley R."/>
            <person name="LaButti K."/>
            <person name="Andreopoulos B."/>
            <person name="Lipzen A."/>
            <person name="Chen C."/>
            <person name="Yan M."/>
            <person name="Daum C."/>
            <person name="Ng V."/>
            <person name="Clum A."/>
            <person name="Steindorff A."/>
            <person name="Ohm R.A."/>
            <person name="Martin F."/>
            <person name="Silar P."/>
            <person name="Natvig D.O."/>
            <person name="Lalanne C."/>
            <person name="Gautier V."/>
            <person name="Ament-Velasquez S.L."/>
            <person name="Kruys A."/>
            <person name="Hutchinson M.I."/>
            <person name="Powell A.J."/>
            <person name="Barry K."/>
            <person name="Miller A.N."/>
            <person name="Grigoriev I.V."/>
            <person name="Debuchy R."/>
            <person name="Gladieux P."/>
            <person name="Hiltunen Thoren M."/>
            <person name="Johannesson H."/>
        </authorList>
    </citation>
    <scope>NUCLEOTIDE SEQUENCE</scope>
    <source>
        <strain evidence="1">CBS 103.79</strain>
    </source>
</reference>
<proteinExistence type="predicted"/>
<dbReference type="EMBL" id="MU855532">
    <property type="protein sequence ID" value="KAK3902105.1"/>
    <property type="molecule type" value="Genomic_DNA"/>
</dbReference>
<protein>
    <submittedName>
        <fullName evidence="1">Uncharacterized protein</fullName>
    </submittedName>
</protein>
<reference evidence="1" key="2">
    <citation type="submission" date="2023-05" db="EMBL/GenBank/DDBJ databases">
        <authorList>
            <consortium name="Lawrence Berkeley National Laboratory"/>
            <person name="Steindorff A."/>
            <person name="Hensen N."/>
            <person name="Bonometti L."/>
            <person name="Westerberg I."/>
            <person name="Brannstrom I.O."/>
            <person name="Guillou S."/>
            <person name="Cros-Aarteil S."/>
            <person name="Calhoun S."/>
            <person name="Haridas S."/>
            <person name="Kuo A."/>
            <person name="Mondo S."/>
            <person name="Pangilinan J."/>
            <person name="Riley R."/>
            <person name="Labutti K."/>
            <person name="Andreopoulos B."/>
            <person name="Lipzen A."/>
            <person name="Chen C."/>
            <person name="Yanf M."/>
            <person name="Daum C."/>
            <person name="Ng V."/>
            <person name="Clum A."/>
            <person name="Ohm R."/>
            <person name="Martin F."/>
            <person name="Silar P."/>
            <person name="Natvig D."/>
            <person name="Lalanne C."/>
            <person name="Gautier V."/>
            <person name="Ament-Velasquez S.L."/>
            <person name="Kruys A."/>
            <person name="Hutchinson M.I."/>
            <person name="Powell A.J."/>
            <person name="Barry K."/>
            <person name="Miller A.N."/>
            <person name="Grigoriev I.V."/>
            <person name="Debuchy R."/>
            <person name="Gladieux P."/>
            <person name="Thoren M.H."/>
            <person name="Johannesson H."/>
        </authorList>
    </citation>
    <scope>NUCLEOTIDE SEQUENCE</scope>
    <source>
        <strain evidence="1">CBS 103.79</strain>
    </source>
</reference>
<accession>A0AAN6RT75</accession>
<gene>
    <name evidence="1" type="ORF">C8A05DRAFT_15785</name>
</gene>
<sequence>MDKLYQVDDGASELTLPQLMEELIAQKIRCWRAKQETIPDSRIAEPLVAMCWGNDGNLRKRPGCLLPDHKGGYIYVPYDEGDPTPELKAGVERLEKALKDKANAGLVRKMDKALERQVNEKCFWEFLGGHGGDGARIDFHGKAITDITEFGAVHMHWRNLNWDCTESAVVLTLSTFSRPNFTPESALRAQLADLATVEHPPDADDPNWLYILCAAADEPKVPAEDRDWAPLRRQPNDVKLVKRLSRETGKWPVIIRPWQLRHYKLCHQISRLQKTQTGYLLMLEEAKAQQRVTEGAGSDVVGEGYFSQGAVSSLEFAWSRGQALLGGDGGDGGGSGAVGDLCGTGGGGDIGSPVGTGGVLAAAPPAGVVA</sequence>
<evidence type="ECO:0000313" key="2">
    <source>
        <dbReference type="Proteomes" id="UP001303889"/>
    </source>
</evidence>
<name>A0AAN6RT75_9PEZI</name>
<dbReference type="AlphaFoldDB" id="A0AAN6RT75"/>
<comment type="caution">
    <text evidence="1">The sequence shown here is derived from an EMBL/GenBank/DDBJ whole genome shotgun (WGS) entry which is preliminary data.</text>
</comment>